<dbReference type="Proteomes" id="UP001203607">
    <property type="component" value="Unassembled WGS sequence"/>
</dbReference>
<proteinExistence type="predicted"/>
<dbReference type="RefSeq" id="WP_249655964.1">
    <property type="nucleotide sequence ID" value="NZ_JAMFMA010000001.1"/>
</dbReference>
<accession>A0ABT0PN16</accession>
<protein>
    <submittedName>
        <fullName evidence="1">Uncharacterized protein</fullName>
    </submittedName>
</protein>
<sequence length="119" mass="14086">MLLKSVSYFNAQHIHLSDEPEVQHLLRKSFDGIEMNNNPFDIIYKSQLTVNDFDDMIKKGLLHNDSILIIPGIYKDQMCYQQWTQLICAKDITVSMDLYHLGIIFIRKEQEKEHFTIRI</sequence>
<evidence type="ECO:0000313" key="1">
    <source>
        <dbReference type="EMBL" id="MCL6272780.1"/>
    </source>
</evidence>
<gene>
    <name evidence="1" type="ORF">M3P19_02105</name>
</gene>
<organism evidence="1 2">
    <name type="scientific">Flagellimonas spongiicola</name>
    <dbReference type="NCBI Taxonomy" id="2942208"/>
    <lineage>
        <taxon>Bacteria</taxon>
        <taxon>Pseudomonadati</taxon>
        <taxon>Bacteroidota</taxon>
        <taxon>Flavobacteriia</taxon>
        <taxon>Flavobacteriales</taxon>
        <taxon>Flavobacteriaceae</taxon>
        <taxon>Flagellimonas</taxon>
    </lineage>
</organism>
<reference evidence="1 2" key="1">
    <citation type="submission" date="2022-05" db="EMBL/GenBank/DDBJ databases">
        <authorList>
            <person name="Park J.-S."/>
        </authorList>
    </citation>
    <scope>NUCLEOTIDE SEQUENCE [LARGE SCALE GENOMIC DNA]</scope>
    <source>
        <strain evidence="1 2">2012CJ35-5</strain>
    </source>
</reference>
<comment type="caution">
    <text evidence="1">The sequence shown here is derived from an EMBL/GenBank/DDBJ whole genome shotgun (WGS) entry which is preliminary data.</text>
</comment>
<keyword evidence="2" id="KW-1185">Reference proteome</keyword>
<name>A0ABT0PN16_9FLAO</name>
<evidence type="ECO:0000313" key="2">
    <source>
        <dbReference type="Proteomes" id="UP001203607"/>
    </source>
</evidence>
<dbReference type="EMBL" id="JAMFMA010000001">
    <property type="protein sequence ID" value="MCL6272780.1"/>
    <property type="molecule type" value="Genomic_DNA"/>
</dbReference>